<evidence type="ECO:0000256" key="3">
    <source>
        <dbReference type="ARBA" id="ARBA00022448"/>
    </source>
</evidence>
<dbReference type="InterPro" id="IPR007305">
    <property type="entry name" value="Vesicle_transpt_Got1/SFT2"/>
</dbReference>
<keyword evidence="6 9" id="KW-1133">Transmembrane helix</keyword>
<dbReference type="Proteomes" id="UP001626550">
    <property type="component" value="Unassembled WGS sequence"/>
</dbReference>
<comment type="caution">
    <text evidence="10">The sequence shown here is derived from an EMBL/GenBank/DDBJ whole genome shotgun (WGS) entry which is preliminary data.</text>
</comment>
<evidence type="ECO:0000256" key="6">
    <source>
        <dbReference type="ARBA" id="ARBA00022989"/>
    </source>
</evidence>
<dbReference type="GO" id="GO:0016020">
    <property type="term" value="C:membrane"/>
    <property type="evidence" value="ECO:0007669"/>
    <property type="project" value="UniProtKB-SubCell"/>
</dbReference>
<proteinExistence type="inferred from homology"/>
<feature type="transmembrane region" description="Helical" evidence="9">
    <location>
        <begin position="81"/>
        <end position="101"/>
    </location>
</feature>
<name>A0ABD2Q8T3_9PLAT</name>
<dbReference type="EMBL" id="JBJKFK010000628">
    <property type="protein sequence ID" value="KAL3315970.1"/>
    <property type="molecule type" value="Genomic_DNA"/>
</dbReference>
<keyword evidence="3 9" id="KW-0813">Transport</keyword>
<comment type="function">
    <text evidence="1 9">May be involved in fusion of retrograde transport vesicles derived from an endocytic compartment with the Golgi complex.</text>
</comment>
<evidence type="ECO:0000256" key="2">
    <source>
        <dbReference type="ARBA" id="ARBA00004141"/>
    </source>
</evidence>
<dbReference type="InterPro" id="IPR011691">
    <property type="entry name" value="Vesicle_transpt_SFT2"/>
</dbReference>
<evidence type="ECO:0000313" key="11">
    <source>
        <dbReference type="Proteomes" id="UP001626550"/>
    </source>
</evidence>
<comment type="subcellular location">
    <subcellularLocation>
        <location evidence="2 9">Membrane</location>
        <topology evidence="2 9">Multi-pass membrane protein</topology>
    </subcellularLocation>
</comment>
<dbReference type="PANTHER" id="PTHR23137:SF36">
    <property type="entry name" value="VESICLE TRANSPORT PROTEIN SFT2C"/>
    <property type="match status" value="1"/>
</dbReference>
<reference evidence="10 11" key="1">
    <citation type="submission" date="2024-11" db="EMBL/GenBank/DDBJ databases">
        <title>Adaptive evolution of stress response genes in parasites aligns with host niche diversity.</title>
        <authorList>
            <person name="Hahn C."/>
            <person name="Resl P."/>
        </authorList>
    </citation>
    <scope>NUCLEOTIDE SEQUENCE [LARGE SCALE GENOMIC DNA]</scope>
    <source>
        <strain evidence="10">EGGRZ-B1_66</strain>
        <tissue evidence="10">Body</tissue>
    </source>
</reference>
<evidence type="ECO:0000313" key="10">
    <source>
        <dbReference type="EMBL" id="KAL3315970.1"/>
    </source>
</evidence>
<dbReference type="GO" id="GO:0012505">
    <property type="term" value="C:endomembrane system"/>
    <property type="evidence" value="ECO:0007669"/>
    <property type="project" value="UniProtKB-ARBA"/>
</dbReference>
<gene>
    <name evidence="10" type="ORF">Ciccas_005378</name>
</gene>
<evidence type="ECO:0000256" key="1">
    <source>
        <dbReference type="ARBA" id="ARBA00003566"/>
    </source>
</evidence>
<dbReference type="PANTHER" id="PTHR23137">
    <property type="entry name" value="VESICLE TRANSPORT PROTEIN-RELATED"/>
    <property type="match status" value="1"/>
</dbReference>
<feature type="transmembrane region" description="Helical" evidence="9">
    <location>
        <begin position="147"/>
        <end position="165"/>
    </location>
</feature>
<evidence type="ECO:0000256" key="8">
    <source>
        <dbReference type="ARBA" id="ARBA00025800"/>
    </source>
</evidence>
<feature type="transmembrane region" description="Helical" evidence="9">
    <location>
        <begin position="171"/>
        <end position="192"/>
    </location>
</feature>
<keyword evidence="4 9" id="KW-0812">Transmembrane</keyword>
<keyword evidence="5 9" id="KW-0653">Protein transport</keyword>
<feature type="transmembrane region" description="Helical" evidence="9">
    <location>
        <begin position="113"/>
        <end position="135"/>
    </location>
</feature>
<keyword evidence="11" id="KW-1185">Reference proteome</keyword>
<accession>A0ABD2Q8T3</accession>
<comment type="similarity">
    <text evidence="8 9">Belongs to the SFT2 family.</text>
</comment>
<dbReference type="GO" id="GO:0015031">
    <property type="term" value="P:protein transport"/>
    <property type="evidence" value="ECO:0007669"/>
    <property type="project" value="UniProtKB-KW"/>
</dbReference>
<organism evidence="10 11">
    <name type="scientific">Cichlidogyrus casuarinus</name>
    <dbReference type="NCBI Taxonomy" id="1844966"/>
    <lineage>
        <taxon>Eukaryota</taxon>
        <taxon>Metazoa</taxon>
        <taxon>Spiralia</taxon>
        <taxon>Lophotrochozoa</taxon>
        <taxon>Platyhelminthes</taxon>
        <taxon>Monogenea</taxon>
        <taxon>Monopisthocotylea</taxon>
        <taxon>Dactylogyridea</taxon>
        <taxon>Ancyrocephalidae</taxon>
        <taxon>Cichlidogyrus</taxon>
    </lineage>
</organism>
<evidence type="ECO:0000256" key="5">
    <source>
        <dbReference type="ARBA" id="ARBA00022927"/>
    </source>
</evidence>
<dbReference type="GO" id="GO:0005737">
    <property type="term" value="C:cytoplasm"/>
    <property type="evidence" value="ECO:0007669"/>
    <property type="project" value="UniProtKB-ARBA"/>
</dbReference>
<sequence>MSGFDYFKLQTDASASKDGALSQWRSYIPSSFIGQRPPKDEDNVASEESAEGTTQSRFANWFAAADSDPCLPSMSRKQRMLGFVMCLLLASLCLSLSLILLPVLAAPSAMRKFVLLHTVGSILLIASFGFIWGPTNHFKSLFSLERIALTLAYAAMLFLALYAVLRVKSAILALCAFGGQISIILYQLTSWIPGGRLGLKYFAKGTLRIITGATNTLLPT</sequence>
<evidence type="ECO:0000256" key="7">
    <source>
        <dbReference type="ARBA" id="ARBA00023136"/>
    </source>
</evidence>
<evidence type="ECO:0000256" key="4">
    <source>
        <dbReference type="ARBA" id="ARBA00022692"/>
    </source>
</evidence>
<evidence type="ECO:0000256" key="9">
    <source>
        <dbReference type="RuleBase" id="RU363111"/>
    </source>
</evidence>
<dbReference type="AlphaFoldDB" id="A0ABD2Q8T3"/>
<keyword evidence="7 9" id="KW-0472">Membrane</keyword>
<protein>
    <recommendedName>
        <fullName evidence="9">Vesicle transport protein</fullName>
    </recommendedName>
</protein>
<dbReference type="Pfam" id="PF04178">
    <property type="entry name" value="Got1"/>
    <property type="match status" value="1"/>
</dbReference>